<dbReference type="AlphaFoldDB" id="A0A101E3J5"/>
<accession>A0A101E3J5</accession>
<gene>
    <name evidence="1" type="ORF">XD48_0177</name>
</gene>
<sequence length="29" mass="3122">MTLKFVKGESDILELAKGRAAFVLVIGNT</sequence>
<evidence type="ECO:0000313" key="2">
    <source>
        <dbReference type="Proteomes" id="UP000054015"/>
    </source>
</evidence>
<evidence type="ECO:0000313" key="1">
    <source>
        <dbReference type="EMBL" id="KUK07665.1"/>
    </source>
</evidence>
<proteinExistence type="predicted"/>
<comment type="caution">
    <text evidence="1">The sequence shown here is derived from an EMBL/GenBank/DDBJ whole genome shotgun (WGS) entry which is preliminary data.</text>
</comment>
<dbReference type="EMBL" id="LGEX01000002">
    <property type="protein sequence ID" value="KUK07665.1"/>
    <property type="molecule type" value="Genomic_DNA"/>
</dbReference>
<feature type="non-terminal residue" evidence="1">
    <location>
        <position position="29"/>
    </location>
</feature>
<organism evidence="1 2">
    <name type="scientific">Archaeoglobus fulgidus</name>
    <dbReference type="NCBI Taxonomy" id="2234"/>
    <lineage>
        <taxon>Archaea</taxon>
        <taxon>Methanobacteriati</taxon>
        <taxon>Methanobacteriota</taxon>
        <taxon>Archaeoglobi</taxon>
        <taxon>Archaeoglobales</taxon>
        <taxon>Archaeoglobaceae</taxon>
        <taxon>Archaeoglobus</taxon>
    </lineage>
</organism>
<protein>
    <submittedName>
        <fullName evidence="1">Uncharacterized protein</fullName>
    </submittedName>
</protein>
<name>A0A101E3J5_ARCFL</name>
<reference evidence="2" key="1">
    <citation type="journal article" date="2015" name="MBio">
        <title>Genome-Resolved Metagenomic Analysis Reveals Roles for Candidate Phyla and Other Microbial Community Members in Biogeochemical Transformations in Oil Reservoirs.</title>
        <authorList>
            <person name="Hu P."/>
            <person name="Tom L."/>
            <person name="Singh A."/>
            <person name="Thomas B.C."/>
            <person name="Baker B.J."/>
            <person name="Piceno Y.M."/>
            <person name="Andersen G.L."/>
            <person name="Banfield J.F."/>
        </authorList>
    </citation>
    <scope>NUCLEOTIDE SEQUENCE [LARGE SCALE GENOMIC DNA]</scope>
</reference>
<dbReference type="PATRIC" id="fig|2234.7.peg.1038"/>
<dbReference type="Proteomes" id="UP000054015">
    <property type="component" value="Unassembled WGS sequence"/>
</dbReference>